<proteinExistence type="predicted"/>
<dbReference type="AlphaFoldDB" id="A0A2T1AJS6"/>
<dbReference type="Proteomes" id="UP000237718">
    <property type="component" value="Unassembled WGS sequence"/>
</dbReference>
<organism evidence="1 2">
    <name type="scientific">Tritonibacter scottomollicae</name>
    <name type="common">Epibacterium scottomollicae</name>
    <dbReference type="NCBI Taxonomy" id="483013"/>
    <lineage>
        <taxon>Bacteria</taxon>
        <taxon>Pseudomonadati</taxon>
        <taxon>Pseudomonadota</taxon>
        <taxon>Alphaproteobacteria</taxon>
        <taxon>Rhodobacterales</taxon>
        <taxon>Paracoccaceae</taxon>
        <taxon>Tritonibacter</taxon>
    </lineage>
</organism>
<sequence length="166" mass="18533">MRATVLALLSAALIAACSLDQEEKVRAQVEDWVKLGETHYFFSRVNCTAALFEVKATRISSMVKKVRDVETGMRMITEGTAVAFEIDGMSPTVVTEQIMTRDLPQGIGVLSSGTSGKDCMAVEMEEAYFNALLDPTSVLIFEPEEKFMAVFDRRNRRLFYSRGRTS</sequence>
<evidence type="ECO:0000313" key="2">
    <source>
        <dbReference type="Proteomes" id="UP000237718"/>
    </source>
</evidence>
<dbReference type="EMBL" id="PVUF01000003">
    <property type="protein sequence ID" value="PRZ48797.1"/>
    <property type="molecule type" value="Genomic_DNA"/>
</dbReference>
<dbReference type="RefSeq" id="WP_243394944.1">
    <property type="nucleotide sequence ID" value="NZ_JAGDDX010000025.1"/>
</dbReference>
<comment type="caution">
    <text evidence="1">The sequence shown here is derived from an EMBL/GenBank/DDBJ whole genome shotgun (WGS) entry which is preliminary data.</text>
</comment>
<evidence type="ECO:0000313" key="1">
    <source>
        <dbReference type="EMBL" id="PRZ48797.1"/>
    </source>
</evidence>
<name>A0A2T1AJS6_TRISK</name>
<evidence type="ECO:0008006" key="3">
    <source>
        <dbReference type="Google" id="ProtNLM"/>
    </source>
</evidence>
<dbReference type="PROSITE" id="PS51257">
    <property type="entry name" value="PROKAR_LIPOPROTEIN"/>
    <property type="match status" value="1"/>
</dbReference>
<accession>A0A2T1AJS6</accession>
<protein>
    <recommendedName>
        <fullName evidence="3">Lipoprotein</fullName>
    </recommendedName>
</protein>
<reference evidence="1 2" key="1">
    <citation type="submission" date="2018-03" db="EMBL/GenBank/DDBJ databases">
        <title>Genomic Encyclopedia of Archaeal and Bacterial Type Strains, Phase II (KMG-II): from individual species to whole genera.</title>
        <authorList>
            <person name="Goeker M."/>
        </authorList>
    </citation>
    <scope>NUCLEOTIDE SEQUENCE [LARGE SCALE GENOMIC DNA]</scope>
    <source>
        <strain evidence="1 2">DSM 25328</strain>
    </source>
</reference>
<gene>
    <name evidence="1" type="ORF">CLV89_103108</name>
</gene>